<evidence type="ECO:0000256" key="1">
    <source>
        <dbReference type="SAM" id="MobiDB-lite"/>
    </source>
</evidence>
<comment type="caution">
    <text evidence="3">The sequence shown here is derived from an EMBL/GenBank/DDBJ whole genome shotgun (WGS) entry which is preliminary data.</text>
</comment>
<feature type="domain" description="DUF7918" evidence="2">
    <location>
        <begin position="3"/>
        <end position="67"/>
    </location>
</feature>
<reference evidence="3 4" key="1">
    <citation type="journal article" date="2019" name="Sci. Rep.">
        <title>A multi-omics analysis of the grapevine pathogen Lasiodiplodia theobromae reveals that temperature affects the expression of virulence- and pathogenicity-related genes.</title>
        <authorList>
            <person name="Felix C."/>
            <person name="Meneses R."/>
            <person name="Goncalves M.F.M."/>
            <person name="Tilleman L."/>
            <person name="Duarte A.S."/>
            <person name="Jorrin-Novo J.V."/>
            <person name="Van de Peer Y."/>
            <person name="Deforce D."/>
            <person name="Van Nieuwerburgh F."/>
            <person name="Esteves A.C."/>
            <person name="Alves A."/>
        </authorList>
    </citation>
    <scope>NUCLEOTIDE SEQUENCE [LARGE SCALE GENOMIC DNA]</scope>
    <source>
        <strain evidence="3 4">LA-SOL3</strain>
    </source>
</reference>
<keyword evidence="4" id="KW-1185">Reference proteome</keyword>
<feature type="compositionally biased region" description="Basic and acidic residues" evidence="1">
    <location>
        <begin position="95"/>
        <end position="125"/>
    </location>
</feature>
<dbReference type="PANTHER" id="PTHR36223">
    <property type="entry name" value="BETA-LACTAMASE-TYPE TRANSPEPTIDASE FOLD DOMAIN CONTAINING PROTEIN"/>
    <property type="match status" value="1"/>
</dbReference>
<dbReference type="InterPro" id="IPR057678">
    <property type="entry name" value="DUF7918"/>
</dbReference>
<dbReference type="AlphaFoldDB" id="A0A5N5DSE0"/>
<protein>
    <recommendedName>
        <fullName evidence="2">DUF7918 domain-containing protein</fullName>
    </recommendedName>
</protein>
<feature type="region of interest" description="Disordered" evidence="1">
    <location>
        <begin position="95"/>
        <end position="126"/>
    </location>
</feature>
<evidence type="ECO:0000313" key="4">
    <source>
        <dbReference type="Proteomes" id="UP000325902"/>
    </source>
</evidence>
<dbReference type="EMBL" id="VCHE01000003">
    <property type="protein sequence ID" value="KAB2580677.1"/>
    <property type="molecule type" value="Genomic_DNA"/>
</dbReference>
<evidence type="ECO:0000259" key="2">
    <source>
        <dbReference type="Pfam" id="PF25534"/>
    </source>
</evidence>
<accession>A0A5N5DSE0</accession>
<dbReference type="OrthoDB" id="3364132at2759"/>
<dbReference type="Proteomes" id="UP000325902">
    <property type="component" value="Unassembled WGS sequence"/>
</dbReference>
<name>A0A5N5DSE0_9PEZI</name>
<organism evidence="3 4">
    <name type="scientific">Lasiodiplodia theobromae</name>
    <dbReference type="NCBI Taxonomy" id="45133"/>
    <lineage>
        <taxon>Eukaryota</taxon>
        <taxon>Fungi</taxon>
        <taxon>Dikarya</taxon>
        <taxon>Ascomycota</taxon>
        <taxon>Pezizomycotina</taxon>
        <taxon>Dothideomycetes</taxon>
        <taxon>Dothideomycetes incertae sedis</taxon>
        <taxon>Botryosphaeriales</taxon>
        <taxon>Botryosphaeriaceae</taxon>
        <taxon>Lasiodiplodia</taxon>
    </lineage>
</organism>
<evidence type="ECO:0000313" key="3">
    <source>
        <dbReference type="EMBL" id="KAB2580677.1"/>
    </source>
</evidence>
<gene>
    <name evidence="3" type="ORF">DBV05_g741</name>
</gene>
<sequence length="152" mass="17126">MDEIGKISEKALKGKSLSHQVKLQASEPAAYSDVYSFVPDSEGEIATFVFRYRSKSALQAEGIIPRTPSPTPLEERPLEELKPEELRELLRRHRERDAAASAVKREFKTEDTGDDSRTGMDHAQSDLEITTVRRIKRPRISGSVETIDLTDD</sequence>
<dbReference type="PANTHER" id="PTHR36223:SF1">
    <property type="entry name" value="TRANSCRIPTION ELONGATION FACTOR EAF N-TERMINAL DOMAIN-CONTAINING PROTEIN"/>
    <property type="match status" value="1"/>
</dbReference>
<proteinExistence type="predicted"/>
<dbReference type="Pfam" id="PF25534">
    <property type="entry name" value="DUF7918"/>
    <property type="match status" value="1"/>
</dbReference>